<evidence type="ECO:0000256" key="3">
    <source>
        <dbReference type="SAM" id="Coils"/>
    </source>
</evidence>
<evidence type="ECO:0000256" key="4">
    <source>
        <dbReference type="SAM" id="Phobius"/>
    </source>
</evidence>
<dbReference type="EMBL" id="JAZKLI010000001">
    <property type="protein sequence ID" value="MEE9685836.1"/>
    <property type="molecule type" value="Genomic_DNA"/>
</dbReference>
<keyword evidence="4" id="KW-0812">Transmembrane</keyword>
<keyword evidence="8" id="KW-1185">Reference proteome</keyword>
<dbReference type="InterPro" id="IPR003660">
    <property type="entry name" value="HAMP_dom"/>
</dbReference>
<organism evidence="7 8">
    <name type="scientific">Lelliottia amnigena</name>
    <name type="common">Enterobacter amnigenus</name>
    <dbReference type="NCBI Taxonomy" id="61646"/>
    <lineage>
        <taxon>Bacteria</taxon>
        <taxon>Pseudomonadati</taxon>
        <taxon>Pseudomonadota</taxon>
        <taxon>Gammaproteobacteria</taxon>
        <taxon>Enterobacterales</taxon>
        <taxon>Enterobacteriaceae</taxon>
        <taxon>Lelliottia</taxon>
    </lineage>
</organism>
<dbReference type="PANTHER" id="PTHR43531:SF5">
    <property type="entry name" value="METHYL-ACCEPTING CHEMOTAXIS PROTEIN III"/>
    <property type="match status" value="1"/>
</dbReference>
<proteinExistence type="inferred from homology"/>
<dbReference type="CDD" id="cd11386">
    <property type="entry name" value="MCP_signal"/>
    <property type="match status" value="1"/>
</dbReference>
<dbReference type="Proteomes" id="UP001335910">
    <property type="component" value="Unassembled WGS sequence"/>
</dbReference>
<name>A0ABU7UGZ5_LELAM</name>
<keyword evidence="4" id="KW-0472">Membrane</keyword>
<evidence type="ECO:0000256" key="1">
    <source>
        <dbReference type="ARBA" id="ARBA00029447"/>
    </source>
</evidence>
<evidence type="ECO:0000256" key="2">
    <source>
        <dbReference type="PROSITE-ProRule" id="PRU00284"/>
    </source>
</evidence>
<feature type="domain" description="HAMP" evidence="6">
    <location>
        <begin position="306"/>
        <end position="358"/>
    </location>
</feature>
<evidence type="ECO:0000313" key="8">
    <source>
        <dbReference type="Proteomes" id="UP001335910"/>
    </source>
</evidence>
<evidence type="ECO:0000259" key="6">
    <source>
        <dbReference type="PROSITE" id="PS50885"/>
    </source>
</evidence>
<dbReference type="RefSeq" id="WP_331390593.1">
    <property type="nucleotide sequence ID" value="NZ_JAZKLB010000001.1"/>
</dbReference>
<reference evidence="7 8" key="1">
    <citation type="submission" date="2023-10" db="EMBL/GenBank/DDBJ databases">
        <title>Wastewater isolates of ESBL- and carbapenemase-producing Gram-negative bacteria from New Zealand.</title>
        <authorList>
            <person name="Straub C."/>
            <person name="Weaver L."/>
            <person name="Cornelius A."/>
            <person name="Mcgill E."/>
            <person name="Dyet K."/>
            <person name="White L."/>
            <person name="Pattis I."/>
        </authorList>
    </citation>
    <scope>NUCLEOTIDE SEQUENCE [LARGE SCALE GENOMIC DNA]</scope>
    <source>
        <strain evidence="7 8">ESBL35</strain>
    </source>
</reference>
<dbReference type="InterPro" id="IPR004089">
    <property type="entry name" value="MCPsignal_dom"/>
</dbReference>
<dbReference type="SMART" id="SM00283">
    <property type="entry name" value="MA"/>
    <property type="match status" value="1"/>
</dbReference>
<feature type="coiled-coil region" evidence="3">
    <location>
        <begin position="563"/>
        <end position="601"/>
    </location>
</feature>
<dbReference type="SMART" id="SM00304">
    <property type="entry name" value="HAMP"/>
    <property type="match status" value="1"/>
</dbReference>
<comment type="caution">
    <text evidence="7">The sequence shown here is derived from an EMBL/GenBank/DDBJ whole genome shotgun (WGS) entry which is preliminary data.</text>
</comment>
<dbReference type="InterPro" id="IPR032255">
    <property type="entry name" value="HBM"/>
</dbReference>
<dbReference type="Pfam" id="PF00015">
    <property type="entry name" value="MCPsignal"/>
    <property type="match status" value="1"/>
</dbReference>
<keyword evidence="3" id="KW-0175">Coiled coil</keyword>
<evidence type="ECO:0000259" key="5">
    <source>
        <dbReference type="PROSITE" id="PS50111"/>
    </source>
</evidence>
<dbReference type="InterPro" id="IPR051310">
    <property type="entry name" value="MCP_chemotaxis"/>
</dbReference>
<dbReference type="CDD" id="cd06225">
    <property type="entry name" value="HAMP"/>
    <property type="match status" value="1"/>
</dbReference>
<keyword evidence="2" id="KW-0807">Transducer</keyword>
<evidence type="ECO:0000313" key="7">
    <source>
        <dbReference type="EMBL" id="MEE9685836.1"/>
    </source>
</evidence>
<protein>
    <submittedName>
        <fullName evidence="7">Methyl-accepting chemotaxis protein</fullName>
    </submittedName>
</protein>
<gene>
    <name evidence="7" type="ORF">V4839_20505</name>
</gene>
<dbReference type="PROSITE" id="PS50111">
    <property type="entry name" value="CHEMOTAXIS_TRANSDUC_2"/>
    <property type="match status" value="1"/>
</dbReference>
<sequence>MSIMNRFVNLKVSKKLFFGFTTVLLVTVAILVSGLTGLVSVQDRVEKNGHTTNLFNALSTVRLNRFNYQYTLEQKYLDNTTAAAQQMQDVVKDLQSHSWTSDGQAMLDNTSNAVNSYIETLTPFTKALTAKKESEIKLSTKVLADDSETANKLGRSNTLDLQHSLLATQIAFIYSDIDSQVTVFKQHPTPALRQDILTRITSATTNSQQLLESVPEDQKAWLMAGISEMQTISAELANYEQLWTAQSDMSDILSTKAVVLTKVIQDMFTRQQMMVVSTVSNVQMVMGIVAAIGIALGVLLALAITKSITRPLNETLRVAELIAKGDLTSTLTSTRRDEPGLLMQAVSTMNENLKNIINDVREGVESVARSSTEIAAGNMDLSARTEQQSAAVVETAASMEELTSTVALNAENANHARMLAEEASQNASEGSQISKKVIDTMKNVRSSSHRISEITTVINSIAFQTNILALNAAVEAARAGDQGKGFAVVAAEVRTLAQRSAQSAKEIESLINESVIHVDTGFTLVEGAGDAMSKIETSVAQVRDIMSEIAAATDEQSRGIAQIAQAMTEMDTTTQQNAALVEESSAAASSLEDQAVQLEKVVSIFRVSNVPHQRKDSRPMSKASSVVALNTVKKDSHRDQNDWVQF</sequence>
<dbReference type="PROSITE" id="PS50885">
    <property type="entry name" value="HAMP"/>
    <property type="match status" value="1"/>
</dbReference>
<keyword evidence="4" id="KW-1133">Transmembrane helix</keyword>
<dbReference type="Gene3D" id="1.10.287.950">
    <property type="entry name" value="Methyl-accepting chemotaxis protein"/>
    <property type="match status" value="1"/>
</dbReference>
<accession>A0ABU7UGZ5</accession>
<dbReference type="SUPFAM" id="SSF58104">
    <property type="entry name" value="Methyl-accepting chemotaxis protein (MCP) signaling domain"/>
    <property type="match status" value="1"/>
</dbReference>
<dbReference type="Pfam" id="PF00672">
    <property type="entry name" value="HAMP"/>
    <property type="match status" value="1"/>
</dbReference>
<comment type="similarity">
    <text evidence="1">Belongs to the methyl-accepting chemotaxis (MCP) protein family.</text>
</comment>
<feature type="transmembrane region" description="Helical" evidence="4">
    <location>
        <begin position="284"/>
        <end position="304"/>
    </location>
</feature>
<dbReference type="PANTHER" id="PTHR43531">
    <property type="entry name" value="PROTEIN ICFG"/>
    <property type="match status" value="1"/>
</dbReference>
<feature type="domain" description="Methyl-accepting transducer" evidence="5">
    <location>
        <begin position="363"/>
        <end position="592"/>
    </location>
</feature>
<dbReference type="SMART" id="SM01358">
    <property type="entry name" value="HBM"/>
    <property type="match status" value="1"/>
</dbReference>